<comment type="pathway">
    <text evidence="3">Purine metabolism; IMP biosynthesis via de novo pathway; 5-amino-1-(5-phospho-D-ribosyl)imidazole-4-carboxamide from 5-amino-1-(5-phospho-D-ribosyl)imidazole-4-carboxylate: step 2/2.</text>
</comment>
<comment type="catalytic activity">
    <reaction evidence="3">
        <text>N(6)-(1,2-dicarboxyethyl)-AMP = fumarate + AMP</text>
        <dbReference type="Rhea" id="RHEA:16853"/>
        <dbReference type="ChEBI" id="CHEBI:29806"/>
        <dbReference type="ChEBI" id="CHEBI:57567"/>
        <dbReference type="ChEBI" id="CHEBI:456215"/>
        <dbReference type="EC" id="4.3.2.2"/>
    </reaction>
</comment>
<dbReference type="GO" id="GO:0006189">
    <property type="term" value="P:'de novo' IMP biosynthetic process"/>
    <property type="evidence" value="ECO:0007669"/>
    <property type="project" value="UniProtKB-UniPathway"/>
</dbReference>
<dbReference type="Pfam" id="PF00206">
    <property type="entry name" value="Lyase_1"/>
    <property type="match status" value="1"/>
</dbReference>
<gene>
    <name evidence="5" type="ORF">A5710_02695</name>
</gene>
<keyword evidence="3" id="KW-0658">Purine biosynthesis</keyword>
<dbReference type="PRINTS" id="PR00149">
    <property type="entry name" value="FUMRATELYASE"/>
</dbReference>
<evidence type="ECO:0000256" key="3">
    <source>
        <dbReference type="RuleBase" id="RU361172"/>
    </source>
</evidence>
<comment type="pathway">
    <text evidence="3">Purine metabolism; AMP biosynthesis via de novo pathway; AMP from IMP: step 2/2.</text>
</comment>
<dbReference type="InterPro" id="IPR008948">
    <property type="entry name" value="L-Aspartase-like"/>
</dbReference>
<dbReference type="SUPFAM" id="SSF48557">
    <property type="entry name" value="L-aspartase-like"/>
    <property type="match status" value="1"/>
</dbReference>
<comment type="similarity">
    <text evidence="3">Belongs to the lyase 1 family. Adenylosuccinate lyase subfamily.</text>
</comment>
<dbReference type="Pfam" id="PF10397">
    <property type="entry name" value="ADSL_C"/>
    <property type="match status" value="1"/>
</dbReference>
<dbReference type="Gene3D" id="1.10.40.30">
    <property type="entry name" value="Fumarase/aspartase (C-terminal domain)"/>
    <property type="match status" value="1"/>
</dbReference>
<dbReference type="InterPro" id="IPR004769">
    <property type="entry name" value="Pur_lyase"/>
</dbReference>
<dbReference type="PROSITE" id="PS00163">
    <property type="entry name" value="FUMARATE_LYASES"/>
    <property type="match status" value="1"/>
</dbReference>
<reference evidence="6" key="1">
    <citation type="submission" date="2016-06" db="EMBL/GenBank/DDBJ databases">
        <authorList>
            <person name="Sutton G."/>
            <person name="Brinkac L."/>
            <person name="Sanka R."/>
            <person name="Adams M."/>
            <person name="Lau E."/>
            <person name="Sam S."/>
            <person name="Sreng N."/>
            <person name="Him V."/>
            <person name="Kerleguer A."/>
            <person name="Cheng S."/>
        </authorList>
    </citation>
    <scope>NUCLEOTIDE SEQUENCE [LARGE SCALE GENOMIC DNA]</scope>
    <source>
        <strain evidence="6">E1876</strain>
    </source>
</reference>
<keyword evidence="1 3" id="KW-0456">Lyase</keyword>
<dbReference type="InterPro" id="IPR019468">
    <property type="entry name" value="AdenyloSucc_lyase_C"/>
</dbReference>
<dbReference type="GO" id="GO:0004018">
    <property type="term" value="F:N6-(1,2-dicarboxyethyl)AMP AMP-lyase (fumarate-forming) activity"/>
    <property type="evidence" value="ECO:0007669"/>
    <property type="project" value="UniProtKB-UniRule"/>
</dbReference>
<dbReference type="PANTHER" id="PTHR43172">
    <property type="entry name" value="ADENYLOSUCCINATE LYASE"/>
    <property type="match status" value="1"/>
</dbReference>
<dbReference type="UniPathway" id="UPA00075">
    <property type="reaction ID" value="UER00336"/>
</dbReference>
<dbReference type="EC" id="4.3.2.2" evidence="2 3"/>
<dbReference type="GO" id="GO:0044208">
    <property type="term" value="P:'de novo' AMP biosynthetic process"/>
    <property type="evidence" value="ECO:0007669"/>
    <property type="project" value="UniProtKB-UniPathway"/>
</dbReference>
<protein>
    <recommendedName>
        <fullName evidence="2 3">Adenylosuccinate lyase</fullName>
        <shortName evidence="3">ASL</shortName>
        <ecNumber evidence="2 3">4.3.2.2</ecNumber>
    </recommendedName>
    <alternativeName>
        <fullName evidence="3">Adenylosuccinase</fullName>
    </alternativeName>
</protein>
<evidence type="ECO:0000313" key="5">
    <source>
        <dbReference type="EMBL" id="OBI28787.1"/>
    </source>
</evidence>
<dbReference type="PANTHER" id="PTHR43172:SF1">
    <property type="entry name" value="ADENYLOSUCCINATE LYASE"/>
    <property type="match status" value="1"/>
</dbReference>
<dbReference type="EMBL" id="LZKG01000097">
    <property type="protein sequence ID" value="OBI28787.1"/>
    <property type="molecule type" value="Genomic_DNA"/>
</dbReference>
<evidence type="ECO:0000256" key="2">
    <source>
        <dbReference type="NCBIfam" id="TIGR00928"/>
    </source>
</evidence>
<evidence type="ECO:0000313" key="6">
    <source>
        <dbReference type="Proteomes" id="UP000093943"/>
    </source>
</evidence>
<sequence>MSIPNVLATRYASTAMTDIWSPEAKIVAERRLWLAVLRAQAELGVPVPAQAIADYEAVLEDVDLASIAARERVTRHDVKARIEEFNALAGHEHVHKGMTSRDLTENVEQLQIRQSLQLVHDHGVAVAARLARHAVAYRELVMAGRSHNVAAQATTLGKRFASAAEETLLALSRVRELIDRYPLRGIKGPMGTAQDMLDLFDGDTAKLAELERRVAEFLGFSNVFTSVGQVYPRSLDHDVVSALVQLGAGPSSLAHTIRLMAGHELVTEGFAPGQVGSSAMPHKMNTRSCERVNGLQVVLRGYASMAAELAGAQWNEGDVFCSVVRRVALPDAFFALDGQTETFLTVLDEFGAYPAVITRELDRYLPFLATTKVLIAAVRAGMGREAAHEVIKEHAVAVALAMRERGAEPDLLDRLAADERLPLDRAALEAAIADRQAFTGAAADQVDQVAAAVSELAERYPEAAAYTPGAIL</sequence>
<accession>A0A1A2XUN2</accession>
<evidence type="ECO:0000259" key="4">
    <source>
        <dbReference type="SMART" id="SM00998"/>
    </source>
</evidence>
<comment type="caution">
    <text evidence="5">The sequence shown here is derived from an EMBL/GenBank/DDBJ whole genome shotgun (WGS) entry which is preliminary data.</text>
</comment>
<dbReference type="GO" id="GO:0005829">
    <property type="term" value="C:cytosol"/>
    <property type="evidence" value="ECO:0007669"/>
    <property type="project" value="TreeGrafter"/>
</dbReference>
<dbReference type="InterPro" id="IPR000362">
    <property type="entry name" value="Fumarate_lyase_fam"/>
</dbReference>
<comment type="catalytic activity">
    <reaction evidence="3">
        <text>(2S)-2-[5-amino-1-(5-phospho-beta-D-ribosyl)imidazole-4-carboxamido]succinate = 5-amino-1-(5-phospho-beta-D-ribosyl)imidazole-4-carboxamide + fumarate</text>
        <dbReference type="Rhea" id="RHEA:23920"/>
        <dbReference type="ChEBI" id="CHEBI:29806"/>
        <dbReference type="ChEBI" id="CHEBI:58443"/>
        <dbReference type="ChEBI" id="CHEBI:58475"/>
        <dbReference type="EC" id="4.3.2.2"/>
    </reaction>
</comment>
<dbReference type="RefSeq" id="WP_064924066.1">
    <property type="nucleotide sequence ID" value="NZ_LZJK01000154.1"/>
</dbReference>
<dbReference type="AlphaFoldDB" id="A0A1A2XUN2"/>
<evidence type="ECO:0000256" key="1">
    <source>
        <dbReference type="ARBA" id="ARBA00023239"/>
    </source>
</evidence>
<feature type="domain" description="Adenylosuccinate lyase C-terminal" evidence="4">
    <location>
        <begin position="365"/>
        <end position="450"/>
    </location>
</feature>
<dbReference type="Gene3D" id="1.10.275.60">
    <property type="match status" value="1"/>
</dbReference>
<dbReference type="InterPro" id="IPR020557">
    <property type="entry name" value="Fumarate_lyase_CS"/>
</dbReference>
<dbReference type="Gene3D" id="1.20.200.10">
    <property type="entry name" value="Fumarase/aspartase (Central domain)"/>
    <property type="match status" value="1"/>
</dbReference>
<organism evidence="5 6">
    <name type="scientific">Mycolicibacter sinensis (strain JDM601)</name>
    <name type="common">Mycobacterium sinense</name>
    <dbReference type="NCBI Taxonomy" id="875328"/>
    <lineage>
        <taxon>Bacteria</taxon>
        <taxon>Bacillati</taxon>
        <taxon>Actinomycetota</taxon>
        <taxon>Actinomycetes</taxon>
        <taxon>Mycobacteriales</taxon>
        <taxon>Mycobacteriaceae</taxon>
        <taxon>Mycolicibacter</taxon>
    </lineage>
</organism>
<dbReference type="GO" id="GO:0070626">
    <property type="term" value="F:(S)-2-(5-amino-1-(5-phospho-D-ribosyl)imidazole-4-carboxamido) succinate lyase (fumarate-forming) activity"/>
    <property type="evidence" value="ECO:0007669"/>
    <property type="project" value="TreeGrafter"/>
</dbReference>
<dbReference type="UniPathway" id="UPA00074">
    <property type="reaction ID" value="UER00132"/>
</dbReference>
<dbReference type="NCBIfam" id="TIGR00928">
    <property type="entry name" value="purB"/>
    <property type="match status" value="1"/>
</dbReference>
<name>A0A1A2XUN2_MYCSD</name>
<dbReference type="Proteomes" id="UP000093943">
    <property type="component" value="Unassembled WGS sequence"/>
</dbReference>
<proteinExistence type="inferred from homology"/>
<dbReference type="SMART" id="SM00998">
    <property type="entry name" value="ADSL_C"/>
    <property type="match status" value="1"/>
</dbReference>
<dbReference type="InterPro" id="IPR022761">
    <property type="entry name" value="Fumarate_lyase_N"/>
</dbReference>